<name>A0A2P2FFK2_AMYLU</name>
<dbReference type="AlphaFoldDB" id="A0A2P2FFK2"/>
<dbReference type="Pfam" id="PF01569">
    <property type="entry name" value="PAP2"/>
    <property type="match status" value="1"/>
</dbReference>
<feature type="transmembrane region" description="Helical" evidence="1">
    <location>
        <begin position="149"/>
        <end position="169"/>
    </location>
</feature>
<keyword evidence="4" id="KW-1185">Reference proteome</keyword>
<accession>A0A2P2FFK2</accession>
<proteinExistence type="predicted"/>
<dbReference type="InterPro" id="IPR000326">
    <property type="entry name" value="PAP2/HPO"/>
</dbReference>
<feature type="domain" description="Phosphatidic acid phosphatase type 2/haloperoxidase" evidence="2">
    <location>
        <begin position="85"/>
        <end position="192"/>
    </location>
</feature>
<feature type="transmembrane region" description="Helical" evidence="1">
    <location>
        <begin position="7"/>
        <end position="26"/>
    </location>
</feature>
<evidence type="ECO:0000259" key="2">
    <source>
        <dbReference type="SMART" id="SM00014"/>
    </source>
</evidence>
<dbReference type="InterPro" id="IPR036938">
    <property type="entry name" value="PAP2/HPO_sf"/>
</dbReference>
<evidence type="ECO:0000313" key="3">
    <source>
        <dbReference type="EMBL" id="KFU75508.1"/>
    </source>
</evidence>
<keyword evidence="1" id="KW-0812">Transmembrane</keyword>
<dbReference type="RefSeq" id="WP_034324111.1">
    <property type="nucleotide sequence ID" value="NZ_JFBM01000065.1"/>
</dbReference>
<keyword evidence="1" id="KW-1133">Transmembrane helix</keyword>
<feature type="transmembrane region" description="Helical" evidence="1">
    <location>
        <begin position="181"/>
        <end position="200"/>
    </location>
</feature>
<feature type="transmembrane region" description="Helical" evidence="1">
    <location>
        <begin position="123"/>
        <end position="142"/>
    </location>
</feature>
<reference evidence="3 4" key="1">
    <citation type="journal article" date="2014" name="Genome Announc.">
        <title>Draft Genome Sequence of Amycolatopsis lurida NRRL 2430, Producer of the Glycopeptide Family Antibiotic Ristocetin.</title>
        <authorList>
            <person name="Kwun M.J."/>
            <person name="Hong H.J."/>
        </authorList>
    </citation>
    <scope>NUCLEOTIDE SEQUENCE [LARGE SCALE GENOMIC DNA]</scope>
    <source>
        <strain evidence="3 4">NRRL 2430</strain>
    </source>
</reference>
<evidence type="ECO:0000313" key="4">
    <source>
        <dbReference type="Proteomes" id="UP000256220"/>
    </source>
</evidence>
<gene>
    <name evidence="3" type="ORF">BB31_41100</name>
</gene>
<dbReference type="SMART" id="SM00014">
    <property type="entry name" value="acidPPc"/>
    <property type="match status" value="1"/>
</dbReference>
<feature type="transmembrane region" description="Helical" evidence="1">
    <location>
        <begin position="82"/>
        <end position="103"/>
    </location>
</feature>
<feature type="transmembrane region" description="Helical" evidence="1">
    <location>
        <begin position="52"/>
        <end position="75"/>
    </location>
</feature>
<evidence type="ECO:0000256" key="1">
    <source>
        <dbReference type="SAM" id="Phobius"/>
    </source>
</evidence>
<dbReference type="Gene3D" id="1.20.144.10">
    <property type="entry name" value="Phosphatidic acid phosphatase type 2/haloperoxidase"/>
    <property type="match status" value="1"/>
</dbReference>
<comment type="caution">
    <text evidence="3">The sequence shown here is derived from an EMBL/GenBank/DDBJ whole genome shotgun (WGS) entry which is preliminary data.</text>
</comment>
<sequence length="205" mass="21507">MTVRRGLYTLAGFLLLIGFVVLGLSVDERPPPVDVALADAFRGQHTEPAGQVAGLVTNVLGPVLPFVLGAVLVVLAWRRRNLTVLCVKLAVVLLLCRMTSLIAKPVFYRERPREFPDLSYPSGHVVAVACTGFVAVLLCAWTRPHLARLAIIIIAAAATVAGALCRIVLGVHWLTDTAGSVLAVGGVGLIAAAGLGLLPLPKDPA</sequence>
<organism evidence="3 4">
    <name type="scientific">Amycolatopsis lurida NRRL 2430</name>
    <dbReference type="NCBI Taxonomy" id="1460371"/>
    <lineage>
        <taxon>Bacteria</taxon>
        <taxon>Bacillati</taxon>
        <taxon>Actinomycetota</taxon>
        <taxon>Actinomycetes</taxon>
        <taxon>Pseudonocardiales</taxon>
        <taxon>Pseudonocardiaceae</taxon>
        <taxon>Amycolatopsis</taxon>
    </lineage>
</organism>
<dbReference type="Proteomes" id="UP000256220">
    <property type="component" value="Unassembled WGS sequence"/>
</dbReference>
<dbReference type="EMBL" id="JFBM01000065">
    <property type="protein sequence ID" value="KFU75508.1"/>
    <property type="molecule type" value="Genomic_DNA"/>
</dbReference>
<dbReference type="SUPFAM" id="SSF48317">
    <property type="entry name" value="Acid phosphatase/Vanadium-dependent haloperoxidase"/>
    <property type="match status" value="1"/>
</dbReference>
<protein>
    <submittedName>
        <fullName evidence="3">Phosphatidic acid phosphatase</fullName>
    </submittedName>
</protein>
<keyword evidence="1" id="KW-0472">Membrane</keyword>